<keyword evidence="6" id="KW-1185">Reference proteome</keyword>
<reference evidence="5 6" key="1">
    <citation type="submission" date="2016-10" db="EMBL/GenBank/DDBJ databases">
        <authorList>
            <person name="de Groot N.N."/>
        </authorList>
    </citation>
    <scope>NUCLEOTIDE SEQUENCE [LARGE SCALE GENOMIC DNA]</scope>
    <source>
        <strain evidence="5 6">CGMCC 1.7056</strain>
    </source>
</reference>
<dbReference type="STRING" id="574651.SAMN04487968_102352"/>
<dbReference type="AlphaFoldDB" id="A0A1I1F6R5"/>
<evidence type="ECO:0000256" key="2">
    <source>
        <dbReference type="ARBA" id="ARBA00022729"/>
    </source>
</evidence>
<evidence type="ECO:0000259" key="4">
    <source>
        <dbReference type="Pfam" id="PF13458"/>
    </source>
</evidence>
<feature type="domain" description="Leucine-binding protein" evidence="4">
    <location>
        <begin position="67"/>
        <end position="417"/>
    </location>
</feature>
<accession>A0A1I1F6R5</accession>
<feature type="chain" id="PRO_5039265900" evidence="3">
    <location>
        <begin position="34"/>
        <end position="438"/>
    </location>
</feature>
<dbReference type="OrthoDB" id="7337537at2"/>
<dbReference type="Pfam" id="PF13458">
    <property type="entry name" value="Peripla_BP_6"/>
    <property type="match status" value="1"/>
</dbReference>
<evidence type="ECO:0000313" key="6">
    <source>
        <dbReference type="Proteomes" id="UP000198832"/>
    </source>
</evidence>
<gene>
    <name evidence="5" type="ORF">SAMN04487968_102352</name>
</gene>
<dbReference type="InterPro" id="IPR051010">
    <property type="entry name" value="BCAA_transport"/>
</dbReference>
<dbReference type="EMBL" id="FOLB01000002">
    <property type="protein sequence ID" value="SFB93408.1"/>
    <property type="molecule type" value="Genomic_DNA"/>
</dbReference>
<dbReference type="Proteomes" id="UP000198832">
    <property type="component" value="Unassembled WGS sequence"/>
</dbReference>
<dbReference type="InterPro" id="IPR028082">
    <property type="entry name" value="Peripla_BP_I"/>
</dbReference>
<keyword evidence="2 3" id="KW-0732">Signal</keyword>
<evidence type="ECO:0000256" key="3">
    <source>
        <dbReference type="SAM" id="SignalP"/>
    </source>
</evidence>
<comment type="similarity">
    <text evidence="1">Belongs to the leucine-binding protein family.</text>
</comment>
<dbReference type="PANTHER" id="PTHR30483">
    <property type="entry name" value="LEUCINE-SPECIFIC-BINDING PROTEIN"/>
    <property type="match status" value="1"/>
</dbReference>
<dbReference type="Gene3D" id="3.40.50.2300">
    <property type="match status" value="2"/>
</dbReference>
<proteinExistence type="inferred from homology"/>
<evidence type="ECO:0000313" key="5">
    <source>
        <dbReference type="EMBL" id="SFB93408.1"/>
    </source>
</evidence>
<protein>
    <submittedName>
        <fullName evidence="5">Branched-chain amino acid transport system substrate-binding protein</fullName>
    </submittedName>
</protein>
<dbReference type="RefSeq" id="WP_091120690.1">
    <property type="nucleotide sequence ID" value="NZ_FOLB01000002.1"/>
</dbReference>
<feature type="signal peptide" evidence="3">
    <location>
        <begin position="1"/>
        <end position="33"/>
    </location>
</feature>
<dbReference type="InterPro" id="IPR028081">
    <property type="entry name" value="Leu-bd"/>
</dbReference>
<sequence>MTPIPTTRRALLRHRAQLSAGAALLLVTSACGSSDSEGSTTAVPDAKIVAPVAGMTCNEGTKPTGDPIVVGGSLSLTGPLSETAKVHEGVAELVTKWVNDCGGIDGRPLKWDVLDDQSTPAQVASNYERLIGEHVDLVMGPYGGANTLAAAGPVTQAGYAFPTHTNGAPQELIGENHFPAWQFDGTGDKEHMFDAGATTLWDALKSSGNPPKSVFYATAKFPTTLSLAAAAKSRFEKEGVKTTGDVEYEFGTTDFSSIALRISQADPDLVYLGGLGADTTYLYDAFDSIGYTPRSVFAALPSPASLAGLDDEVNGLLTLSIFETDSALGDTDIARYFGKQYDEVAKDDDLFPLIETQAAASFAAWQILLTGVVNAGVDNKAIIAWLNSNSVDTIAGSLKFDGYNNYGGDINRVTQIQDGKRVLVWPKDVAGGTIDYKP</sequence>
<organism evidence="5 6">
    <name type="scientific">Nocardioides terrae</name>
    <dbReference type="NCBI Taxonomy" id="574651"/>
    <lineage>
        <taxon>Bacteria</taxon>
        <taxon>Bacillati</taxon>
        <taxon>Actinomycetota</taxon>
        <taxon>Actinomycetes</taxon>
        <taxon>Propionibacteriales</taxon>
        <taxon>Nocardioidaceae</taxon>
        <taxon>Nocardioides</taxon>
    </lineage>
</organism>
<dbReference type="SUPFAM" id="SSF53822">
    <property type="entry name" value="Periplasmic binding protein-like I"/>
    <property type="match status" value="1"/>
</dbReference>
<name>A0A1I1F6R5_9ACTN</name>
<dbReference type="PANTHER" id="PTHR30483:SF6">
    <property type="entry name" value="PERIPLASMIC BINDING PROTEIN OF ABC TRANSPORTER FOR NATURAL AMINO ACIDS"/>
    <property type="match status" value="1"/>
</dbReference>
<evidence type="ECO:0000256" key="1">
    <source>
        <dbReference type="ARBA" id="ARBA00010062"/>
    </source>
</evidence>